<evidence type="ECO:0000313" key="3">
    <source>
        <dbReference type="Proteomes" id="UP000478052"/>
    </source>
</evidence>
<evidence type="ECO:0000256" key="1">
    <source>
        <dbReference type="SAM" id="Phobius"/>
    </source>
</evidence>
<dbReference type="AlphaFoldDB" id="A0A6G0ZSJ8"/>
<proteinExistence type="predicted"/>
<dbReference type="EMBL" id="VUJU01000016">
    <property type="protein sequence ID" value="KAF0773984.1"/>
    <property type="molecule type" value="Genomic_DNA"/>
</dbReference>
<evidence type="ECO:0000313" key="2">
    <source>
        <dbReference type="EMBL" id="KAF0773984.1"/>
    </source>
</evidence>
<gene>
    <name evidence="2" type="ORF">FWK35_00004421</name>
</gene>
<protein>
    <submittedName>
        <fullName evidence="2">Uncharacterized protein</fullName>
    </submittedName>
</protein>
<keyword evidence="1" id="KW-0812">Transmembrane</keyword>
<reference evidence="2 3" key="1">
    <citation type="submission" date="2019-08" db="EMBL/GenBank/DDBJ databases">
        <title>Whole genome of Aphis craccivora.</title>
        <authorList>
            <person name="Voronova N.V."/>
            <person name="Shulinski R.S."/>
            <person name="Bandarenka Y.V."/>
            <person name="Zhorov D.G."/>
            <person name="Warner D."/>
        </authorList>
    </citation>
    <scope>NUCLEOTIDE SEQUENCE [LARGE SCALE GENOMIC DNA]</scope>
    <source>
        <strain evidence="2">180601</strain>
        <tissue evidence="2">Whole Body</tissue>
    </source>
</reference>
<comment type="caution">
    <text evidence="2">The sequence shown here is derived from an EMBL/GenBank/DDBJ whole genome shotgun (WGS) entry which is preliminary data.</text>
</comment>
<keyword evidence="1" id="KW-0472">Membrane</keyword>
<keyword evidence="1" id="KW-1133">Transmembrane helix</keyword>
<feature type="transmembrane region" description="Helical" evidence="1">
    <location>
        <begin position="38"/>
        <end position="56"/>
    </location>
</feature>
<dbReference type="Proteomes" id="UP000478052">
    <property type="component" value="Unassembled WGS sequence"/>
</dbReference>
<organism evidence="2 3">
    <name type="scientific">Aphis craccivora</name>
    <name type="common">Cowpea aphid</name>
    <dbReference type="NCBI Taxonomy" id="307492"/>
    <lineage>
        <taxon>Eukaryota</taxon>
        <taxon>Metazoa</taxon>
        <taxon>Ecdysozoa</taxon>
        <taxon>Arthropoda</taxon>
        <taxon>Hexapoda</taxon>
        <taxon>Insecta</taxon>
        <taxon>Pterygota</taxon>
        <taxon>Neoptera</taxon>
        <taxon>Paraneoptera</taxon>
        <taxon>Hemiptera</taxon>
        <taxon>Sternorrhyncha</taxon>
        <taxon>Aphidomorpha</taxon>
        <taxon>Aphidoidea</taxon>
        <taxon>Aphididae</taxon>
        <taxon>Aphidini</taxon>
        <taxon>Aphis</taxon>
        <taxon>Aphis</taxon>
    </lineage>
</organism>
<accession>A0A6G0ZSJ8</accession>
<name>A0A6G0ZSJ8_APHCR</name>
<keyword evidence="3" id="KW-1185">Reference proteome</keyword>
<sequence>MRNFDKSAENFSYNDASMINIELQPYKKIVLVKNWFCVKIPVFPSFFFFFLFFPLLKTIGKFKK</sequence>